<comment type="similarity">
    <text evidence="1">Belongs to the peptidase C40 family.</text>
</comment>
<reference evidence="6" key="1">
    <citation type="submission" date="2022-01" db="EMBL/GenBank/DDBJ databases">
        <title>Novel bile acid biosynthetic pathways are enriched in the microbiome of centenarians.</title>
        <authorList>
            <person name="Sato Y."/>
            <person name="Atarashi K."/>
            <person name="Plichta R.D."/>
            <person name="Arai Y."/>
            <person name="Sasajima S."/>
            <person name="Kearney M.S."/>
            <person name="Suda W."/>
            <person name="Takeshita K."/>
            <person name="Sasaki T."/>
            <person name="Okamoto S."/>
            <person name="Skelly N.A."/>
            <person name="Okamura Y."/>
            <person name="Vlamakis H."/>
            <person name="Li Y."/>
            <person name="Tanoue T."/>
            <person name="Takei H."/>
            <person name="Nittono H."/>
            <person name="Narushima S."/>
            <person name="Irie J."/>
            <person name="Itoh H."/>
            <person name="Moriya K."/>
            <person name="Sugiura Y."/>
            <person name="Suematsu M."/>
            <person name="Moritoki N."/>
            <person name="Shibata S."/>
            <person name="Littman R.D."/>
            <person name="Fischbach A.M."/>
            <person name="Uwamino Y."/>
            <person name="Inoue T."/>
            <person name="Honda A."/>
            <person name="Hattori M."/>
            <person name="Murai T."/>
            <person name="Xavier J.R."/>
            <person name="Hirose N."/>
            <person name="Honda K."/>
        </authorList>
    </citation>
    <scope>NUCLEOTIDE SEQUENCE</scope>
    <source>
        <strain evidence="6">CE91-St55</strain>
    </source>
</reference>
<evidence type="ECO:0000256" key="3">
    <source>
        <dbReference type="ARBA" id="ARBA00022801"/>
    </source>
</evidence>
<dbReference type="Pfam" id="PF00877">
    <property type="entry name" value="NLPC_P60"/>
    <property type="match status" value="1"/>
</dbReference>
<dbReference type="Gene3D" id="3.90.1720.10">
    <property type="entry name" value="endopeptidase domain like (from Nostoc punctiforme)"/>
    <property type="match status" value="1"/>
</dbReference>
<organism evidence="6 7">
    <name type="scientific">Hungatella hathewayi</name>
    <dbReference type="NCBI Taxonomy" id="154046"/>
    <lineage>
        <taxon>Bacteria</taxon>
        <taxon>Bacillati</taxon>
        <taxon>Bacillota</taxon>
        <taxon>Clostridia</taxon>
        <taxon>Lachnospirales</taxon>
        <taxon>Lachnospiraceae</taxon>
        <taxon>Hungatella</taxon>
    </lineage>
</organism>
<evidence type="ECO:0000313" key="6">
    <source>
        <dbReference type="EMBL" id="GKG99260.1"/>
    </source>
</evidence>
<keyword evidence="3" id="KW-0378">Hydrolase</keyword>
<evidence type="ECO:0000256" key="2">
    <source>
        <dbReference type="ARBA" id="ARBA00022670"/>
    </source>
</evidence>
<evidence type="ECO:0000256" key="1">
    <source>
        <dbReference type="ARBA" id="ARBA00007074"/>
    </source>
</evidence>
<dbReference type="Proteomes" id="UP001055091">
    <property type="component" value="Unassembled WGS sequence"/>
</dbReference>
<dbReference type="RefSeq" id="WP_118041874.1">
    <property type="nucleotide sequence ID" value="NZ_BQNJ01000001.1"/>
</dbReference>
<evidence type="ECO:0000256" key="4">
    <source>
        <dbReference type="ARBA" id="ARBA00022807"/>
    </source>
</evidence>
<dbReference type="PROSITE" id="PS51935">
    <property type="entry name" value="NLPC_P60"/>
    <property type="match status" value="1"/>
</dbReference>
<gene>
    <name evidence="6" type="ORF">CE91St55_12420</name>
</gene>
<dbReference type="SUPFAM" id="SSF54001">
    <property type="entry name" value="Cysteine proteinases"/>
    <property type="match status" value="1"/>
</dbReference>
<proteinExistence type="inferred from homology"/>
<dbReference type="PANTHER" id="PTHR47053">
    <property type="entry name" value="MUREIN DD-ENDOPEPTIDASE MEPH-RELATED"/>
    <property type="match status" value="1"/>
</dbReference>
<protein>
    <recommendedName>
        <fullName evidence="5">NlpC/P60 domain-containing protein</fullName>
    </recommendedName>
</protein>
<dbReference type="InterPro" id="IPR038765">
    <property type="entry name" value="Papain-like_cys_pep_sf"/>
</dbReference>
<evidence type="ECO:0000259" key="5">
    <source>
        <dbReference type="PROSITE" id="PS51935"/>
    </source>
</evidence>
<name>A0AA37N6C3_9FIRM</name>
<keyword evidence="4" id="KW-0788">Thiol protease</keyword>
<dbReference type="InterPro" id="IPR000064">
    <property type="entry name" value="NLP_P60_dom"/>
</dbReference>
<comment type="caution">
    <text evidence="6">The sequence shown here is derived from an EMBL/GenBank/DDBJ whole genome shotgun (WGS) entry which is preliminary data.</text>
</comment>
<feature type="domain" description="NlpC/P60" evidence="5">
    <location>
        <begin position="204"/>
        <end position="329"/>
    </location>
</feature>
<dbReference type="GO" id="GO:0006508">
    <property type="term" value="P:proteolysis"/>
    <property type="evidence" value="ECO:0007669"/>
    <property type="project" value="UniProtKB-KW"/>
</dbReference>
<dbReference type="Gene3D" id="2.30.30.40">
    <property type="entry name" value="SH3 Domains"/>
    <property type="match status" value="1"/>
</dbReference>
<accession>A0AA37N6C3</accession>
<dbReference type="PANTHER" id="PTHR47053:SF1">
    <property type="entry name" value="MUREIN DD-ENDOPEPTIDASE MEPH-RELATED"/>
    <property type="match status" value="1"/>
</dbReference>
<dbReference type="EMBL" id="BQNJ01000001">
    <property type="protein sequence ID" value="GKG99260.1"/>
    <property type="molecule type" value="Genomic_DNA"/>
</dbReference>
<sequence>MQYGIVIQPVATIYEIPAETVVKDGMVLSAIADEAMYGTGLAITGAEVIEPEVTGAAVNGPEAAGMAVIGRETDETGQRTEMNRGYLPVRTFYGYTGYVRKEAVRLVSLEEMMAWEEGGLMVTTAFCVDVVSVPKVQGVRLVSLFRGSLVSVIPYECGIEGWGKVKLADGRFGYIREQFLENKEFSQAGLWTEMLPQKKIVDKEAFRRAVVETAKTYLGIQYRWGGRSTAGIDCSGLTSVSYMMNGILTWRDAKIVEGYPVREIAKDEMKMGDLLYFPGHIAMYMGDGRYIHSTGKAGSGGVVINSLNPEDADFRADLAESLYAAGSIF</sequence>
<keyword evidence="2" id="KW-0645">Protease</keyword>
<dbReference type="GO" id="GO:0008234">
    <property type="term" value="F:cysteine-type peptidase activity"/>
    <property type="evidence" value="ECO:0007669"/>
    <property type="project" value="UniProtKB-KW"/>
</dbReference>
<evidence type="ECO:0000313" key="7">
    <source>
        <dbReference type="Proteomes" id="UP001055091"/>
    </source>
</evidence>
<dbReference type="AlphaFoldDB" id="A0AA37N6C3"/>
<dbReference type="InterPro" id="IPR051202">
    <property type="entry name" value="Peptidase_C40"/>
</dbReference>